<dbReference type="AlphaFoldDB" id="B2TP13"/>
<dbReference type="KEGG" id="cbk:CLL_A2782"/>
<name>B2TP13_CLOBB</name>
<evidence type="ECO:0000313" key="1">
    <source>
        <dbReference type="EMBL" id="ACD24120.1"/>
    </source>
</evidence>
<accession>U4PIT0</accession>
<reference evidence="1" key="2">
    <citation type="submission" date="2009-08" db="EMBL/GenBank/DDBJ databases">
        <authorList>
            <person name="Shrivastava S."/>
            <person name="Brinkac L.M."/>
            <person name="Dodson R.J."/>
            <person name="Harkins D.M."/>
            <person name="Durkin A.S."/>
            <person name="Sutton G."/>
        </authorList>
    </citation>
    <scope>NUCLEOTIDE SEQUENCE</scope>
    <source>
        <strain evidence="1">Eklund 17B</strain>
    </source>
</reference>
<gene>
    <name evidence="1" type="ordered locus">CLL_A2782</name>
</gene>
<dbReference type="EMBL" id="CP001056">
    <property type="protein sequence ID" value="ACD24120.1"/>
    <property type="molecule type" value="Genomic_DNA"/>
</dbReference>
<sequence length="60" mass="6955">MSYALYKGEEILGVGTIYELASMLNVQIRTIQYYGTNAYKKKLAKRKSRNVRILIPIDEE</sequence>
<protein>
    <submittedName>
        <fullName evidence="1">Conserved domain protein</fullName>
    </submittedName>
</protein>
<proteinExistence type="predicted"/>
<dbReference type="HOGENOM" id="CLU_202996_0_1_9"/>
<organism evidence="1">
    <name type="scientific">Clostridium botulinum (strain Eklund 17B / Type B)</name>
    <dbReference type="NCBI Taxonomy" id="935198"/>
    <lineage>
        <taxon>Bacteria</taxon>
        <taxon>Bacillati</taxon>
        <taxon>Bacillota</taxon>
        <taxon>Clostridia</taxon>
        <taxon>Eubacteriales</taxon>
        <taxon>Clostridiaceae</taxon>
        <taxon>Clostridium</taxon>
    </lineage>
</organism>
<reference evidence="1" key="1">
    <citation type="submission" date="2009-06" db="EMBL/GenBank/DDBJ databases">
        <authorList>
            <consortium name="US DOE Joint Genome Institute (JGI-PGF)"/>
            <person name="Lucas S."/>
            <person name="Copeland A."/>
            <person name="Lapidus A."/>
            <person name="Glavina del Rio T."/>
            <person name="Dalin E."/>
            <person name="Tice H."/>
            <person name="Bruce D."/>
            <person name="Goodwin L."/>
            <person name="Pitluck S."/>
            <person name="Kyrpides N."/>
            <person name="Mavromatis K."/>
            <person name="Ivanova N."/>
            <person name="Saunders E."/>
            <person name="Brettin T."/>
            <person name="Detter J.C."/>
            <person name="Han C."/>
            <person name="Larimer F."/>
            <person name="Land M."/>
            <person name="Hauser L."/>
            <person name="Markowitz V."/>
            <person name="Cheng J.-F."/>
            <person name="Hugenholtz P."/>
            <person name="Woyke T."/>
            <person name="Wu D."/>
            <person name="Gronow S."/>
            <person name="Klenk H.-P."/>
            <person name="Eisen J.A."/>
        </authorList>
    </citation>
    <scope>NUCLEOTIDE SEQUENCE</scope>
    <source>
        <strain evidence="1">Eklund 17B</strain>
    </source>
</reference>
<accession>B2TP13</accession>
<dbReference type="PATRIC" id="fig|935198.13.peg.2744"/>